<dbReference type="OrthoDB" id="20858at10239"/>
<name>W8W223_9VIRU</name>
<sequence length="159" mass="18998">MADPMYYLEYLFCCQFTTNEKIIDLLEDLATKKRKCMLTNKLSNYKNNYEELYADVLKSFKIKDVGNRDRIPTIKNWSSIRKKTIKDLILKNYIIGVKYKYNFDEITTNNLKRDLMIGLNYKNVNDKNIIIQDNKIHSIVGLNLSINNYTWDYDIFTYN</sequence>
<dbReference type="KEGG" id="vg:18501435"/>
<evidence type="ECO:0000313" key="2">
    <source>
        <dbReference type="Proteomes" id="UP000097612"/>
    </source>
</evidence>
<organism evidence="1 2">
    <name type="scientific">Invertebrate iridovirus 25</name>
    <dbReference type="NCBI Taxonomy" id="1301280"/>
    <lineage>
        <taxon>Viruses</taxon>
        <taxon>Varidnaviria</taxon>
        <taxon>Bamfordvirae</taxon>
        <taxon>Nucleocytoviricota</taxon>
        <taxon>Megaviricetes</taxon>
        <taxon>Pimascovirales</taxon>
        <taxon>Pimascovirales incertae sedis</taxon>
        <taxon>Iridoviridae</taxon>
        <taxon>Betairidovirinae</taxon>
        <taxon>Chloriridovirus</taxon>
        <taxon>Chloriridovirus simulium2</taxon>
    </lineage>
</organism>
<reference evidence="1 2" key="1">
    <citation type="journal article" date="2013" name="Arch. Virol.">
        <title>Complete genome sequence of invertebrate iridovirus IIV-25 isolated from a blackfly larva.</title>
        <authorList>
            <person name="Piegu B."/>
            <person name="Guizard S."/>
            <person name="Spears T."/>
            <person name="Cruaud C."/>
            <person name="Couloux A."/>
            <person name="Bideshi D.K."/>
            <person name="Federici B.A."/>
            <person name="Bigot Y."/>
        </authorList>
    </citation>
    <scope>NUCLEOTIDE SEQUENCE [LARGE SCALE GENOMIC DNA]</scope>
</reference>
<keyword evidence="2" id="KW-1185">Reference proteome</keyword>
<protein>
    <submittedName>
        <fullName evidence="1">Uncharacterized protein</fullName>
    </submittedName>
</protein>
<dbReference type="Proteomes" id="UP000097612">
    <property type="component" value="Segment"/>
</dbReference>
<dbReference type="GeneID" id="18501435"/>
<accession>W8W223</accession>
<dbReference type="RefSeq" id="YP_009010596.1">
    <property type="nucleotide sequence ID" value="NC_023613.1"/>
</dbReference>
<dbReference type="EMBL" id="HF920635">
    <property type="protein sequence ID" value="CCV02081.1"/>
    <property type="molecule type" value="Genomic_DNA"/>
</dbReference>
<gene>
    <name evidence="1" type="primary">063R</name>
    <name evidence="1" type="ORF">IIV25_063R</name>
</gene>
<proteinExistence type="predicted"/>
<evidence type="ECO:0000313" key="1">
    <source>
        <dbReference type="EMBL" id="CCV02081.1"/>
    </source>
</evidence>